<evidence type="ECO:0008006" key="4">
    <source>
        <dbReference type="Google" id="ProtNLM"/>
    </source>
</evidence>
<dbReference type="EMBL" id="PZPL01000001">
    <property type="protein sequence ID" value="PTL74506.1"/>
    <property type="molecule type" value="Genomic_DNA"/>
</dbReference>
<keyword evidence="3" id="KW-1185">Reference proteome</keyword>
<dbReference type="Gene3D" id="2.60.20.10">
    <property type="entry name" value="Crystallins"/>
    <property type="match status" value="1"/>
</dbReference>
<feature type="signal peptide" evidence="1">
    <location>
        <begin position="1"/>
        <end position="27"/>
    </location>
</feature>
<dbReference type="Proteomes" id="UP000241085">
    <property type="component" value="Unassembled WGS sequence"/>
</dbReference>
<organism evidence="2 3">
    <name type="scientific">Rathayibacter caricis DSM 15933</name>
    <dbReference type="NCBI Taxonomy" id="1328867"/>
    <lineage>
        <taxon>Bacteria</taxon>
        <taxon>Bacillati</taxon>
        <taxon>Actinomycetota</taxon>
        <taxon>Actinomycetes</taxon>
        <taxon>Micrococcales</taxon>
        <taxon>Microbacteriaceae</taxon>
        <taxon>Rathayibacter</taxon>
    </lineage>
</organism>
<comment type="caution">
    <text evidence="2">The sequence shown here is derived from an EMBL/GenBank/DDBJ whole genome shotgun (WGS) entry which is preliminary data.</text>
</comment>
<proteinExistence type="predicted"/>
<reference evidence="2 3" key="1">
    <citation type="submission" date="2018-03" db="EMBL/GenBank/DDBJ databases">
        <title>Bacteriophage NCPPB3778 and a type I-E CRISPR drive the evolution of the US Biological Select Agent, Rathayibacter toxicus.</title>
        <authorList>
            <person name="Davis E.W.II."/>
            <person name="Tabima J.F."/>
            <person name="Weisberg A.J."/>
            <person name="Dantas Lopes L."/>
            <person name="Wiseman M.S."/>
            <person name="Wiseman M.S."/>
            <person name="Pupko T."/>
            <person name="Belcher M.S."/>
            <person name="Sechler A.J."/>
            <person name="Tancos M.A."/>
            <person name="Schroeder B.K."/>
            <person name="Murray T.D."/>
            <person name="Luster D.G."/>
            <person name="Schneider W.L."/>
            <person name="Rogers E."/>
            <person name="Andreote F.D."/>
            <person name="Grunwald N.J."/>
            <person name="Putnam M.L."/>
            <person name="Chang J.H."/>
        </authorList>
    </citation>
    <scope>NUCLEOTIDE SEQUENCE [LARGE SCALE GENOMIC DNA]</scope>
    <source>
        <strain evidence="2 3">DSM 15933</strain>
    </source>
</reference>
<evidence type="ECO:0000313" key="2">
    <source>
        <dbReference type="EMBL" id="PTL74506.1"/>
    </source>
</evidence>
<evidence type="ECO:0000256" key="1">
    <source>
        <dbReference type="SAM" id="SignalP"/>
    </source>
</evidence>
<name>A0A2T4UY87_9MICO</name>
<feature type="chain" id="PRO_5015674461" description="Peptidase inhibitor family I36" evidence="1">
    <location>
        <begin position="28"/>
        <end position="128"/>
    </location>
</feature>
<keyword evidence="1" id="KW-0732">Signal</keyword>
<protein>
    <recommendedName>
        <fullName evidence="4">Peptidase inhibitor family I36</fullName>
    </recommendedName>
</protein>
<dbReference type="Pfam" id="PF03995">
    <property type="entry name" value="Inhibitor_I36"/>
    <property type="match status" value="1"/>
</dbReference>
<gene>
    <name evidence="2" type="ORF">C1I63_17905</name>
</gene>
<accession>A0A2T4UY87</accession>
<sequence>MSLTRRASAFALVAVAAATLAAPAATAAESQCPTGFSCVWTDKDYSSSYSGRGNANYHEYYAVGGRIFNDSISSIKNRYPGQKTWFEHIDRGGQYLKVKAYEKISNLQDRSPGVWYHSDWNDFISSVD</sequence>
<evidence type="ECO:0000313" key="3">
    <source>
        <dbReference type="Proteomes" id="UP000241085"/>
    </source>
</evidence>
<dbReference type="RefSeq" id="WP_107575647.1">
    <property type="nucleotide sequence ID" value="NZ_PZPL01000001.1"/>
</dbReference>
<dbReference type="AlphaFoldDB" id="A0A2T4UY87"/>